<dbReference type="AlphaFoldDB" id="A0A0D0YVA1"/>
<dbReference type="Proteomes" id="UP000032279">
    <property type="component" value="Unassembled WGS sequence"/>
</dbReference>
<evidence type="ECO:0000313" key="5">
    <source>
        <dbReference type="Proteomes" id="UP000032279"/>
    </source>
</evidence>
<dbReference type="PANTHER" id="PTHR42796">
    <property type="entry name" value="FUMARYLACETOACETATE HYDROLASE DOMAIN-CONTAINING PROTEIN 2A-RELATED"/>
    <property type="match status" value="1"/>
</dbReference>
<dbReference type="PANTHER" id="PTHR42796:SF4">
    <property type="entry name" value="FUMARYLACETOACETATE HYDROLASE DOMAIN-CONTAINING PROTEIN 2A"/>
    <property type="match status" value="1"/>
</dbReference>
<dbReference type="STRING" id="1335616.WDC_1193"/>
<comment type="similarity">
    <text evidence="1">Belongs to the FAH family.</text>
</comment>
<dbReference type="InterPro" id="IPR036663">
    <property type="entry name" value="Fumarylacetoacetase_C_sf"/>
</dbReference>
<dbReference type="OrthoDB" id="9805307at2"/>
<keyword evidence="2" id="KW-0479">Metal-binding</keyword>
<dbReference type="InterPro" id="IPR051121">
    <property type="entry name" value="FAH"/>
</dbReference>
<dbReference type="GO" id="GO:0046872">
    <property type="term" value="F:metal ion binding"/>
    <property type="evidence" value="ECO:0007669"/>
    <property type="project" value="UniProtKB-KW"/>
</dbReference>
<evidence type="ECO:0000259" key="3">
    <source>
        <dbReference type="Pfam" id="PF01557"/>
    </source>
</evidence>
<feature type="domain" description="Fumarylacetoacetase-like C-terminal" evidence="3">
    <location>
        <begin position="62"/>
        <end position="265"/>
    </location>
</feature>
<sequence length="267" mass="29184">MKIARLANQPFLIEDSQHGRTIQNFKTVESAAVQRKDDLVLGDLVEFDFSQLQAPVQAPVQILAVGMNYVDHSKEIQLDLPKTPSTFTKFASSLANPTTEVKRHGPRTDWETELVLVIGKAGRDISEQDAPAYLAGYMVGEDISDRDVQFANQPAQFSLGKSFEHYAPTGPWLTTPDEVTDLGKLTITTKVNGAAVQHAPLSQMVFNPAALISYFSSIVELRPGDLIFTGTPSGTGVGHDPEVYLKKDDLLTGEISELGQLTMKIVN</sequence>
<dbReference type="EMBL" id="AWTT01000027">
    <property type="protein sequence ID" value="KIS03209.1"/>
    <property type="molecule type" value="Genomic_DNA"/>
</dbReference>
<dbReference type="SUPFAM" id="SSF56529">
    <property type="entry name" value="FAH"/>
    <property type="match status" value="1"/>
</dbReference>
<dbReference type="GO" id="GO:0044281">
    <property type="term" value="P:small molecule metabolic process"/>
    <property type="evidence" value="ECO:0007669"/>
    <property type="project" value="UniProtKB-ARBA"/>
</dbReference>
<dbReference type="InterPro" id="IPR011234">
    <property type="entry name" value="Fumarylacetoacetase-like_C"/>
</dbReference>
<evidence type="ECO:0000313" key="4">
    <source>
        <dbReference type="EMBL" id="KIS03209.1"/>
    </source>
</evidence>
<organism evidence="4 5">
    <name type="scientific">Paucilactobacillus wasatchensis</name>
    <dbReference type="NCBI Taxonomy" id="1335616"/>
    <lineage>
        <taxon>Bacteria</taxon>
        <taxon>Bacillati</taxon>
        <taxon>Bacillota</taxon>
        <taxon>Bacilli</taxon>
        <taxon>Lactobacillales</taxon>
        <taxon>Lactobacillaceae</taxon>
        <taxon>Paucilactobacillus</taxon>
    </lineage>
</organism>
<comment type="caution">
    <text evidence="4">The sequence shown here is derived from an EMBL/GenBank/DDBJ whole genome shotgun (WGS) entry which is preliminary data.</text>
</comment>
<name>A0A0D0YVA1_9LACO</name>
<reference evidence="4 5" key="1">
    <citation type="submission" date="2013-08" db="EMBL/GenBank/DDBJ databases">
        <title>Lactobacillus wasatchii sp. WDC04, a late gas producing bacteria isolated from aged chedder cheese.</title>
        <authorList>
            <person name="Oberg C.J."/>
            <person name="Culumber M."/>
            <person name="McMahon D.J."/>
            <person name="Broadbent J.R."/>
            <person name="Oberg T.S."/>
            <person name="Ortaki F."/>
        </authorList>
    </citation>
    <scope>NUCLEOTIDE SEQUENCE [LARGE SCALE GENOMIC DNA]</scope>
    <source>
        <strain evidence="4 5">WDC04</strain>
    </source>
</reference>
<dbReference type="PATRIC" id="fig|1335616.4.peg.1193"/>
<keyword evidence="4" id="KW-0378">Hydrolase</keyword>
<dbReference type="Pfam" id="PF01557">
    <property type="entry name" value="FAA_hydrolase"/>
    <property type="match status" value="1"/>
</dbReference>
<evidence type="ECO:0000256" key="2">
    <source>
        <dbReference type="ARBA" id="ARBA00022723"/>
    </source>
</evidence>
<evidence type="ECO:0000256" key="1">
    <source>
        <dbReference type="ARBA" id="ARBA00010211"/>
    </source>
</evidence>
<keyword evidence="5" id="KW-1185">Reference proteome</keyword>
<dbReference type="GO" id="GO:0016787">
    <property type="term" value="F:hydrolase activity"/>
    <property type="evidence" value="ECO:0007669"/>
    <property type="project" value="UniProtKB-KW"/>
</dbReference>
<protein>
    <submittedName>
        <fullName evidence="4">Fumarylacetoacetate hydrolase like protein</fullName>
    </submittedName>
</protein>
<dbReference type="Gene3D" id="3.90.850.10">
    <property type="entry name" value="Fumarylacetoacetase-like, C-terminal domain"/>
    <property type="match status" value="1"/>
</dbReference>
<gene>
    <name evidence="4" type="ORF">WDC_1193</name>
</gene>
<accession>A0A0D0YVA1</accession>
<proteinExistence type="inferred from homology"/>
<dbReference type="RefSeq" id="WP_044010929.1">
    <property type="nucleotide sequence ID" value="NZ_AWTT01000027.1"/>
</dbReference>